<comment type="caution">
    <text evidence="7">The sequence shown here is derived from an EMBL/GenBank/DDBJ whole genome shotgun (WGS) entry which is preliminary data.</text>
</comment>
<dbReference type="RefSeq" id="WP_079046235.1">
    <property type="nucleotide sequence ID" value="NZ_JYIJ01000015.1"/>
</dbReference>
<proteinExistence type="inferred from homology"/>
<dbReference type="SUPFAM" id="SSF52540">
    <property type="entry name" value="P-loop containing nucleoside triphosphate hydrolases"/>
    <property type="match status" value="1"/>
</dbReference>
<evidence type="ECO:0000313" key="7">
    <source>
        <dbReference type="EMBL" id="KWW99782.1"/>
    </source>
</evidence>
<evidence type="ECO:0000256" key="2">
    <source>
        <dbReference type="ARBA" id="ARBA00022448"/>
    </source>
</evidence>
<dbReference type="GO" id="GO:0005524">
    <property type="term" value="F:ATP binding"/>
    <property type="evidence" value="ECO:0007669"/>
    <property type="project" value="UniProtKB-KW"/>
</dbReference>
<evidence type="ECO:0000256" key="4">
    <source>
        <dbReference type="ARBA" id="ARBA00022840"/>
    </source>
</evidence>
<accession>A0A132MPL9</accession>
<evidence type="ECO:0000259" key="6">
    <source>
        <dbReference type="PROSITE" id="PS50893"/>
    </source>
</evidence>
<dbReference type="Proteomes" id="UP000070188">
    <property type="component" value="Unassembled WGS sequence"/>
</dbReference>
<dbReference type="PANTHER" id="PTHR43335:SF4">
    <property type="entry name" value="ABC TRANSPORTER, ATP-BINDING PROTEIN"/>
    <property type="match status" value="1"/>
</dbReference>
<dbReference type="SMART" id="SM00382">
    <property type="entry name" value="AAA"/>
    <property type="match status" value="1"/>
</dbReference>
<dbReference type="STRING" id="1469144.LI90_1421"/>
<dbReference type="OrthoDB" id="9804819at2"/>
<keyword evidence="4" id="KW-0067">ATP-binding</keyword>
<dbReference type="PROSITE" id="PS50893">
    <property type="entry name" value="ABC_TRANSPORTER_2"/>
    <property type="match status" value="1"/>
</dbReference>
<name>A0A132MPL9_9ACTN</name>
<evidence type="ECO:0000256" key="1">
    <source>
        <dbReference type="ARBA" id="ARBA00005417"/>
    </source>
</evidence>
<dbReference type="InterPro" id="IPR027417">
    <property type="entry name" value="P-loop_NTPase"/>
</dbReference>
<gene>
    <name evidence="7" type="ORF">LI90_1421</name>
</gene>
<sequence length="419" mass="44211">MIEARGLTKRYGRKLAVDELSFEVRPGVVTGFLGPNGAGKSTTMRLMLGLARGRGVTLFNGRPYRKLKHPLREVGAMLETPPYHPARKARDHLRMLAAANGIPRGRVDEVLELVGLTSVGDKRPKSYSMGMTQRLGLAAAMLGDPQTLILDEPANGLDPQAINWLRGFLRAFAAQGRCVFVSSHLLAEMALMADHLVVISRGRLITSEPVADFVKRGSHSSVVVRSPHVARLARLLTREGAKVVHEDGPVISVIGVERAEIGELAFRNGIVLHELADRAATLEEAFLEATSEEQATGVGHPGDSRAPHAVEPSRPAVQPAPAAVSAAYPDASTRQTIRPADLDSPGSDPEAPARVRDREAQPDGATGPGGGARAGGGDGDAPGRATAAEAGEAAGEERSRPVGAKTDRSAREASRGGDT</sequence>
<dbReference type="InterPro" id="IPR003439">
    <property type="entry name" value="ABC_transporter-like_ATP-bd"/>
</dbReference>
<feature type="compositionally biased region" description="Basic and acidic residues" evidence="5">
    <location>
        <begin position="395"/>
        <end position="419"/>
    </location>
</feature>
<protein>
    <submittedName>
        <fullName evidence="7">ABC transporter related protein</fullName>
    </submittedName>
</protein>
<reference evidence="8" key="1">
    <citation type="submission" date="2015-04" db="EMBL/GenBank/DDBJ databases">
        <title>Physiological reanalysis, assessment of diazotrophy, and genome sequences of multiple isolates of Streptomyces thermoautotrophicus.</title>
        <authorList>
            <person name="MacKellar D.C."/>
            <person name="Lieber L."/>
            <person name="Norman J."/>
            <person name="Bolger A."/>
            <person name="Tobin C."/>
            <person name="Murray J.W."/>
            <person name="Chang R."/>
            <person name="Ford T."/>
            <person name="Nguyen P.Q."/>
            <person name="Woodward J."/>
            <person name="Permingeat H."/>
            <person name="Joshi N.S."/>
            <person name="Silver P.A."/>
            <person name="Usadel B."/>
            <person name="Rutherford A.W."/>
            <person name="Friesen M."/>
            <person name="Prell J."/>
        </authorList>
    </citation>
    <scope>NUCLEOTIDE SEQUENCE [LARGE SCALE GENOMIC DNA]</scope>
    <source>
        <strain evidence="8">H1</strain>
    </source>
</reference>
<dbReference type="EMBL" id="LAXD01000001">
    <property type="protein sequence ID" value="KWW99782.1"/>
    <property type="molecule type" value="Genomic_DNA"/>
</dbReference>
<evidence type="ECO:0000256" key="3">
    <source>
        <dbReference type="ARBA" id="ARBA00022741"/>
    </source>
</evidence>
<dbReference type="PATRIC" id="fig|1469144.10.peg.1560"/>
<feature type="compositionally biased region" description="Low complexity" evidence="5">
    <location>
        <begin position="382"/>
        <end position="393"/>
    </location>
</feature>
<keyword evidence="2" id="KW-0813">Transport</keyword>
<organism evidence="7 8">
    <name type="scientific">Carbonactinospora thermoautotrophica</name>
    <dbReference type="NCBI Taxonomy" id="1469144"/>
    <lineage>
        <taxon>Bacteria</taxon>
        <taxon>Bacillati</taxon>
        <taxon>Actinomycetota</taxon>
        <taxon>Actinomycetes</taxon>
        <taxon>Kitasatosporales</taxon>
        <taxon>Carbonactinosporaceae</taxon>
        <taxon>Carbonactinospora</taxon>
    </lineage>
</organism>
<feature type="domain" description="ABC transporter" evidence="6">
    <location>
        <begin position="2"/>
        <end position="226"/>
    </location>
</feature>
<feature type="compositionally biased region" description="Basic and acidic residues" evidence="5">
    <location>
        <begin position="351"/>
        <end position="361"/>
    </location>
</feature>
<keyword evidence="3" id="KW-0547">Nucleotide-binding</keyword>
<dbReference type="AlphaFoldDB" id="A0A132MPL9"/>
<keyword evidence="8" id="KW-1185">Reference proteome</keyword>
<dbReference type="InterPro" id="IPR003593">
    <property type="entry name" value="AAA+_ATPase"/>
</dbReference>
<dbReference type="Gene3D" id="3.40.50.300">
    <property type="entry name" value="P-loop containing nucleotide triphosphate hydrolases"/>
    <property type="match status" value="1"/>
</dbReference>
<dbReference type="PANTHER" id="PTHR43335">
    <property type="entry name" value="ABC TRANSPORTER, ATP-BINDING PROTEIN"/>
    <property type="match status" value="1"/>
</dbReference>
<dbReference type="GO" id="GO:0016887">
    <property type="term" value="F:ATP hydrolysis activity"/>
    <property type="evidence" value="ECO:0007669"/>
    <property type="project" value="InterPro"/>
</dbReference>
<feature type="region of interest" description="Disordered" evidence="5">
    <location>
        <begin position="291"/>
        <end position="419"/>
    </location>
</feature>
<evidence type="ECO:0000256" key="5">
    <source>
        <dbReference type="SAM" id="MobiDB-lite"/>
    </source>
</evidence>
<feature type="compositionally biased region" description="Low complexity" evidence="5">
    <location>
        <begin position="312"/>
        <end position="332"/>
    </location>
</feature>
<dbReference type="Pfam" id="PF00005">
    <property type="entry name" value="ABC_tran"/>
    <property type="match status" value="1"/>
</dbReference>
<comment type="similarity">
    <text evidence="1">Belongs to the ABC transporter superfamily.</text>
</comment>
<feature type="compositionally biased region" description="Gly residues" evidence="5">
    <location>
        <begin position="366"/>
        <end position="380"/>
    </location>
</feature>
<evidence type="ECO:0000313" key="8">
    <source>
        <dbReference type="Proteomes" id="UP000070188"/>
    </source>
</evidence>